<comment type="similarity">
    <text evidence="1">Belongs to the peptidase A1 family.</text>
</comment>
<dbReference type="AlphaFoldDB" id="A0A9R1W1L6"/>
<organism evidence="3 4">
    <name type="scientific">Lactuca sativa</name>
    <name type="common">Garden lettuce</name>
    <dbReference type="NCBI Taxonomy" id="4236"/>
    <lineage>
        <taxon>Eukaryota</taxon>
        <taxon>Viridiplantae</taxon>
        <taxon>Streptophyta</taxon>
        <taxon>Embryophyta</taxon>
        <taxon>Tracheophyta</taxon>
        <taxon>Spermatophyta</taxon>
        <taxon>Magnoliopsida</taxon>
        <taxon>eudicotyledons</taxon>
        <taxon>Gunneridae</taxon>
        <taxon>Pentapetalae</taxon>
        <taxon>asterids</taxon>
        <taxon>campanulids</taxon>
        <taxon>Asterales</taxon>
        <taxon>Asteraceae</taxon>
        <taxon>Cichorioideae</taxon>
        <taxon>Cichorieae</taxon>
        <taxon>Lactucinae</taxon>
        <taxon>Lactuca</taxon>
    </lineage>
</organism>
<evidence type="ECO:0000313" key="4">
    <source>
        <dbReference type="Proteomes" id="UP000235145"/>
    </source>
</evidence>
<dbReference type="InterPro" id="IPR033121">
    <property type="entry name" value="PEPTIDASE_A1"/>
</dbReference>
<reference evidence="3 4" key="1">
    <citation type="journal article" date="2017" name="Nat. Commun.">
        <title>Genome assembly with in vitro proximity ligation data and whole-genome triplication in lettuce.</title>
        <authorList>
            <person name="Reyes-Chin-Wo S."/>
            <person name="Wang Z."/>
            <person name="Yang X."/>
            <person name="Kozik A."/>
            <person name="Arikit S."/>
            <person name="Song C."/>
            <person name="Xia L."/>
            <person name="Froenicke L."/>
            <person name="Lavelle D.O."/>
            <person name="Truco M.J."/>
            <person name="Xia R."/>
            <person name="Zhu S."/>
            <person name="Xu C."/>
            <person name="Xu H."/>
            <person name="Xu X."/>
            <person name="Cox K."/>
            <person name="Korf I."/>
            <person name="Meyers B.C."/>
            <person name="Michelmore R.W."/>
        </authorList>
    </citation>
    <scope>NUCLEOTIDE SEQUENCE [LARGE SCALE GENOMIC DNA]</scope>
    <source>
        <strain evidence="4">cv. Salinas</strain>
        <tissue evidence="3">Seedlings</tissue>
    </source>
</reference>
<evidence type="ECO:0000256" key="1">
    <source>
        <dbReference type="ARBA" id="ARBA00007447"/>
    </source>
</evidence>
<proteinExistence type="inferred from homology"/>
<sequence length="91" mass="10078">MYRLTRNQFRSIACAYISKFATIHYGADSISGNFSQDNVKVGDLIVDDQIFIEATRESGVTFLAGKFDGILGLGFQEISIGNVVPLWEVIK</sequence>
<feature type="domain" description="Peptidase A1" evidence="2">
    <location>
        <begin position="1"/>
        <end position="91"/>
    </location>
</feature>
<gene>
    <name evidence="3" type="ORF">LSAT_V11C400180970</name>
</gene>
<dbReference type="PANTHER" id="PTHR47966">
    <property type="entry name" value="BETA-SITE APP-CLEAVING ENZYME, ISOFORM A-RELATED"/>
    <property type="match status" value="1"/>
</dbReference>
<name>A0A9R1W1L6_LACSA</name>
<evidence type="ECO:0000313" key="3">
    <source>
        <dbReference type="EMBL" id="KAJ0214556.1"/>
    </source>
</evidence>
<dbReference type="Gene3D" id="2.40.70.10">
    <property type="entry name" value="Acid Proteases"/>
    <property type="match status" value="1"/>
</dbReference>
<protein>
    <recommendedName>
        <fullName evidence="2">Peptidase A1 domain-containing protein</fullName>
    </recommendedName>
</protein>
<dbReference type="GO" id="GO:0004190">
    <property type="term" value="F:aspartic-type endopeptidase activity"/>
    <property type="evidence" value="ECO:0007669"/>
    <property type="project" value="InterPro"/>
</dbReference>
<dbReference type="Proteomes" id="UP000235145">
    <property type="component" value="Unassembled WGS sequence"/>
</dbReference>
<evidence type="ECO:0000259" key="2">
    <source>
        <dbReference type="PROSITE" id="PS51767"/>
    </source>
</evidence>
<dbReference type="GO" id="GO:0006508">
    <property type="term" value="P:proteolysis"/>
    <property type="evidence" value="ECO:0007669"/>
    <property type="project" value="InterPro"/>
</dbReference>
<comment type="caution">
    <text evidence="3">The sequence shown here is derived from an EMBL/GenBank/DDBJ whole genome shotgun (WGS) entry which is preliminary data.</text>
</comment>
<dbReference type="SUPFAM" id="SSF50630">
    <property type="entry name" value="Acid proteases"/>
    <property type="match status" value="1"/>
</dbReference>
<dbReference type="InterPro" id="IPR001461">
    <property type="entry name" value="Aspartic_peptidase_A1"/>
</dbReference>
<dbReference type="PROSITE" id="PS51767">
    <property type="entry name" value="PEPTIDASE_A1"/>
    <property type="match status" value="1"/>
</dbReference>
<dbReference type="PANTHER" id="PTHR47966:SF80">
    <property type="entry name" value="ASPARTIC PROTEINASE-LIKE"/>
    <property type="match status" value="1"/>
</dbReference>
<dbReference type="EMBL" id="NBSK02000004">
    <property type="protein sequence ID" value="KAJ0214556.1"/>
    <property type="molecule type" value="Genomic_DNA"/>
</dbReference>
<keyword evidence="4" id="KW-1185">Reference proteome</keyword>
<dbReference type="InterPro" id="IPR021109">
    <property type="entry name" value="Peptidase_aspartic_dom_sf"/>
</dbReference>
<accession>A0A9R1W1L6</accession>
<dbReference type="Pfam" id="PF00026">
    <property type="entry name" value="Asp"/>
    <property type="match status" value="1"/>
</dbReference>